<dbReference type="PANTHER" id="PTHR13420:SF7">
    <property type="entry name" value="UPF0235 PROTEIN C15ORF40"/>
    <property type="match status" value="1"/>
</dbReference>
<dbReference type="NCBIfam" id="TIGR00251">
    <property type="entry name" value="DUF167 family protein"/>
    <property type="match status" value="1"/>
</dbReference>
<reference evidence="4" key="2">
    <citation type="submission" date="2025-08" db="UniProtKB">
        <authorList>
            <consortium name="RefSeq"/>
        </authorList>
    </citation>
    <scope>IDENTIFICATION</scope>
    <source>
        <tissue evidence="4">Blood</tissue>
    </source>
</reference>
<dbReference type="SUPFAM" id="SSF69786">
    <property type="entry name" value="YggU-like"/>
    <property type="match status" value="1"/>
</dbReference>
<proteinExistence type="inferred from homology"/>
<protein>
    <submittedName>
        <fullName evidence="4">UPF0235 protein C15orf40 homolog</fullName>
    </submittedName>
</protein>
<dbReference type="HAMAP" id="MF_00634">
    <property type="entry name" value="UPF0235"/>
    <property type="match status" value="1"/>
</dbReference>
<evidence type="ECO:0000313" key="4">
    <source>
        <dbReference type="RefSeq" id="XP_070479123.1"/>
    </source>
</evidence>
<dbReference type="Gene3D" id="3.30.1200.10">
    <property type="entry name" value="YggU-like"/>
    <property type="match status" value="1"/>
</dbReference>
<dbReference type="Proteomes" id="UP001652662">
    <property type="component" value="Chromosome 1"/>
</dbReference>
<keyword evidence="3" id="KW-1185">Reference proteome</keyword>
<sequence>MISSQFCISTATALAQATVFHFCGRSPDLYSSMGHSAGSDLSKTTNWTSHLRPHRTSECISSFFTRGIPAPSSRWVPRERAGCARRLRRRVPSFHPRGCARPRRPQGPEDAWPCALPAARSSPSSQDGTGARRHTALPPLVGRGQDATGATFRLRGQFPGGRGPRRSWRNAEACPASRQGARSDRSRHVRRPAGPLPLDVRRRRGLFRRGRFPLAVRRRRGLFRRLSPPPGGDAAVALRAGAATRRTWCWPLRPARSGAEMPKKAGATNKGKSESKKPETSLPPLGPVAADPKGCVTIAIHAKPGSKQNAVTDVTAEAVSVAIAAPPSEGEANAELCRYLSKVLDLRKSDVVLDKGGKSREKVVKLLASTTPDEILEKLKKEVEKK</sequence>
<feature type="region of interest" description="Disordered" evidence="2">
    <location>
        <begin position="118"/>
        <end position="197"/>
    </location>
</feature>
<name>A0ABM4PPK0_EQUPR</name>
<evidence type="ECO:0000256" key="2">
    <source>
        <dbReference type="SAM" id="MobiDB-lite"/>
    </source>
</evidence>
<dbReference type="GeneID" id="103546236"/>
<evidence type="ECO:0000313" key="3">
    <source>
        <dbReference type="Proteomes" id="UP001652662"/>
    </source>
</evidence>
<feature type="region of interest" description="Disordered" evidence="2">
    <location>
        <begin position="255"/>
        <end position="288"/>
    </location>
</feature>
<reference evidence="3" key="1">
    <citation type="submission" date="2025-05" db="UniProtKB">
        <authorList>
            <consortium name="RefSeq"/>
        </authorList>
    </citation>
    <scope>NUCLEOTIDE SEQUENCE [LARGE SCALE GENOMIC DNA]</scope>
</reference>
<dbReference type="SMART" id="SM01152">
    <property type="entry name" value="DUF167"/>
    <property type="match status" value="1"/>
</dbReference>
<dbReference type="Pfam" id="PF02594">
    <property type="entry name" value="DUF167"/>
    <property type="match status" value="1"/>
</dbReference>
<comment type="similarity">
    <text evidence="1">Belongs to the UPF0235 family.</text>
</comment>
<organism evidence="3 4">
    <name type="scientific">Equus przewalskii</name>
    <name type="common">Przewalski's horse</name>
    <name type="synonym">Equus caballus przewalskii</name>
    <dbReference type="NCBI Taxonomy" id="9798"/>
    <lineage>
        <taxon>Eukaryota</taxon>
        <taxon>Metazoa</taxon>
        <taxon>Chordata</taxon>
        <taxon>Craniata</taxon>
        <taxon>Vertebrata</taxon>
        <taxon>Euteleostomi</taxon>
        <taxon>Mammalia</taxon>
        <taxon>Eutheria</taxon>
        <taxon>Laurasiatheria</taxon>
        <taxon>Perissodactyla</taxon>
        <taxon>Equidae</taxon>
        <taxon>Equus</taxon>
    </lineage>
</organism>
<dbReference type="PANTHER" id="PTHR13420">
    <property type="entry name" value="UPF0235 PROTEIN C15ORF40"/>
    <property type="match status" value="1"/>
</dbReference>
<dbReference type="InterPro" id="IPR036591">
    <property type="entry name" value="YggU-like_sf"/>
</dbReference>
<dbReference type="InterPro" id="IPR003746">
    <property type="entry name" value="DUF167"/>
</dbReference>
<gene>
    <name evidence="4" type="primary">C1H15orf40</name>
</gene>
<dbReference type="RefSeq" id="XP_070479123.1">
    <property type="nucleotide sequence ID" value="XM_070623022.1"/>
</dbReference>
<evidence type="ECO:0000256" key="1">
    <source>
        <dbReference type="ARBA" id="ARBA00010364"/>
    </source>
</evidence>
<accession>A0ABM4PPK0</accession>